<dbReference type="EMBL" id="CAJOBA010001212">
    <property type="protein sequence ID" value="CAF3582718.1"/>
    <property type="molecule type" value="Genomic_DNA"/>
</dbReference>
<dbReference type="Proteomes" id="UP000677228">
    <property type="component" value="Unassembled WGS sequence"/>
</dbReference>
<dbReference type="EMBL" id="CAJNOK010001212">
    <property type="protein sequence ID" value="CAF0799475.1"/>
    <property type="molecule type" value="Genomic_DNA"/>
</dbReference>
<evidence type="ECO:0000256" key="1">
    <source>
        <dbReference type="SAM" id="Phobius"/>
    </source>
</evidence>
<feature type="transmembrane region" description="Helical" evidence="1">
    <location>
        <begin position="127"/>
        <end position="154"/>
    </location>
</feature>
<keyword evidence="1" id="KW-0812">Transmembrane</keyword>
<protein>
    <submittedName>
        <fullName evidence="2">Uncharacterized protein</fullName>
    </submittedName>
</protein>
<evidence type="ECO:0000313" key="3">
    <source>
        <dbReference type="EMBL" id="CAF3582718.1"/>
    </source>
</evidence>
<evidence type="ECO:0000313" key="2">
    <source>
        <dbReference type="EMBL" id="CAF0799475.1"/>
    </source>
</evidence>
<organism evidence="2 4">
    <name type="scientific">Didymodactylos carnosus</name>
    <dbReference type="NCBI Taxonomy" id="1234261"/>
    <lineage>
        <taxon>Eukaryota</taxon>
        <taxon>Metazoa</taxon>
        <taxon>Spiralia</taxon>
        <taxon>Gnathifera</taxon>
        <taxon>Rotifera</taxon>
        <taxon>Eurotatoria</taxon>
        <taxon>Bdelloidea</taxon>
        <taxon>Philodinida</taxon>
        <taxon>Philodinidae</taxon>
        <taxon>Didymodactylos</taxon>
    </lineage>
</organism>
<dbReference type="AlphaFoldDB" id="A0A8S2CTH3"/>
<comment type="caution">
    <text evidence="2">The sequence shown here is derived from an EMBL/GenBank/DDBJ whole genome shotgun (WGS) entry which is preliminary data.</text>
</comment>
<keyword evidence="1" id="KW-1133">Transmembrane helix</keyword>
<name>A0A8S2CTH3_9BILA</name>
<accession>A0A8S2CTH3</accession>
<reference evidence="2" key="1">
    <citation type="submission" date="2021-02" db="EMBL/GenBank/DDBJ databases">
        <authorList>
            <person name="Nowell W R."/>
        </authorList>
    </citation>
    <scope>NUCLEOTIDE SEQUENCE</scope>
</reference>
<keyword evidence="1" id="KW-0472">Membrane</keyword>
<evidence type="ECO:0000313" key="4">
    <source>
        <dbReference type="Proteomes" id="UP000677228"/>
    </source>
</evidence>
<proteinExistence type="predicted"/>
<sequence length="476" mass="55290">MLSNIDSEVSKLLANNEENKQQKSSKIWVLHPHANFLKFQPSEKTNPISLIIGINGVCTRDRFKITNNYKCDDSTIYNYYKNDSTIDYMINQIQKIDMLDLHHQKALECWCSSQIHERRLSTDKKFWFYWLTVILLVILSFFLLIALFLAFMYLKCQPTRRLLLLSPSQKTSTLSLSSPSLSKKQQQEAKKFFELVQNSNAPTTFKTHSTNLFEDKRSDLHSFENSENLIFDRKMEMYKIHRVLDDRNGNNNNTAAVSTEQICSTPTINKKTMHGFDITISDIKDELHLASNLTKENKMIKTNIEGNERVSLSYILKKFEEEVRKRTIMTTPLTKILSPLATSYKDHQQQQEKPFELLMKTVDHKIVDKSGEEKTKKKYNNEQENKTIPRMILLPGMKKIHHQCDDNVKKKSSIMISESQSLFEDENNIESSCSCHSCQCECTKSYSNTSTIDSSYISTDSEKPLLQLKPNRNIKN</sequence>
<gene>
    <name evidence="2" type="ORF">OVA965_LOCUS4568</name>
    <name evidence="3" type="ORF">TMI583_LOCUS4566</name>
</gene>
<dbReference type="Proteomes" id="UP000682733">
    <property type="component" value="Unassembled WGS sequence"/>
</dbReference>